<keyword evidence="1" id="KW-1133">Transmembrane helix</keyword>
<gene>
    <name evidence="2" type="ORF">ACRB68_44940</name>
</gene>
<evidence type="ECO:0000256" key="1">
    <source>
        <dbReference type="SAM" id="Phobius"/>
    </source>
</evidence>
<dbReference type="Proteomes" id="UP000487268">
    <property type="component" value="Unassembled WGS sequence"/>
</dbReference>
<dbReference type="RefSeq" id="WP_328594603.1">
    <property type="nucleotide sequence ID" value="NZ_WEGH01000003.1"/>
</dbReference>
<proteinExistence type="predicted"/>
<organism evidence="2 3">
    <name type="scientific">Actinomadura macrotermitis</name>
    <dbReference type="NCBI Taxonomy" id="2585200"/>
    <lineage>
        <taxon>Bacteria</taxon>
        <taxon>Bacillati</taxon>
        <taxon>Actinomycetota</taxon>
        <taxon>Actinomycetes</taxon>
        <taxon>Streptosporangiales</taxon>
        <taxon>Thermomonosporaceae</taxon>
        <taxon>Actinomadura</taxon>
    </lineage>
</organism>
<evidence type="ECO:0000313" key="3">
    <source>
        <dbReference type="Proteomes" id="UP000487268"/>
    </source>
</evidence>
<protein>
    <submittedName>
        <fullName evidence="2">Uncharacterized protein</fullName>
    </submittedName>
</protein>
<name>A0A7K0BZ94_9ACTN</name>
<keyword evidence="3" id="KW-1185">Reference proteome</keyword>
<accession>A0A7K0BZ94</accession>
<evidence type="ECO:0000313" key="2">
    <source>
        <dbReference type="EMBL" id="MQY06406.1"/>
    </source>
</evidence>
<comment type="caution">
    <text evidence="2">The sequence shown here is derived from an EMBL/GenBank/DDBJ whole genome shotgun (WGS) entry which is preliminary data.</text>
</comment>
<feature type="transmembrane region" description="Helical" evidence="1">
    <location>
        <begin position="12"/>
        <end position="35"/>
    </location>
</feature>
<keyword evidence="1" id="KW-0472">Membrane</keyword>
<reference evidence="2 3" key="1">
    <citation type="submission" date="2019-10" db="EMBL/GenBank/DDBJ databases">
        <title>Actinomadura rubteroloni sp. nov. and Actinomadura macrotermitis sp. nov., isolated from the gut of fungus growing-termite Macrotermes natalensis.</title>
        <authorList>
            <person name="Benndorf R."/>
            <person name="Martin K."/>
            <person name="Kuefner M."/>
            <person name="De Beer W."/>
            <person name="Kaster A.-K."/>
            <person name="Vollmers J."/>
            <person name="Poulsen M."/>
            <person name="Beemelmanns C."/>
        </authorList>
    </citation>
    <scope>NUCLEOTIDE SEQUENCE [LARGE SCALE GENOMIC DNA]</scope>
    <source>
        <strain evidence="2 3">RB68</strain>
    </source>
</reference>
<dbReference type="AlphaFoldDB" id="A0A7K0BZ94"/>
<sequence length="122" mass="12314">MGLGVGPGPLNGVPAAVLAVWLLSAAGWGAVLAGLRRGLRGRGRAPALFLHAITPPTQILAFATVGFGSLHAAIALGAEWWALLLVTGLRPERLVQDGGLRRCAAWLVLAATGAALASHAVG</sequence>
<keyword evidence="1" id="KW-0812">Transmembrane</keyword>
<dbReference type="EMBL" id="WEGH01000003">
    <property type="protein sequence ID" value="MQY06406.1"/>
    <property type="molecule type" value="Genomic_DNA"/>
</dbReference>